<dbReference type="InterPro" id="IPR032466">
    <property type="entry name" value="Metal_Hydrolase"/>
</dbReference>
<name>A0A1H7YZU5_9FIRM</name>
<dbReference type="GO" id="GO:0005829">
    <property type="term" value="C:cytosol"/>
    <property type="evidence" value="ECO:0007669"/>
    <property type="project" value="TreeGrafter"/>
</dbReference>
<accession>A0A1H7YZU5</accession>
<evidence type="ECO:0000256" key="3">
    <source>
        <dbReference type="ARBA" id="ARBA00022801"/>
    </source>
</evidence>
<evidence type="ECO:0000259" key="5">
    <source>
        <dbReference type="Pfam" id="PF01979"/>
    </source>
</evidence>
<comment type="cofactor">
    <cofactor evidence="1">
        <name>Zn(2+)</name>
        <dbReference type="ChEBI" id="CHEBI:29105"/>
    </cofactor>
</comment>
<dbReference type="Pfam" id="PF01979">
    <property type="entry name" value="Amidohydro_1"/>
    <property type="match status" value="1"/>
</dbReference>
<dbReference type="SUPFAM" id="SSF51556">
    <property type="entry name" value="Metallo-dependent hydrolases"/>
    <property type="match status" value="1"/>
</dbReference>
<protein>
    <submittedName>
        <fullName evidence="6">Guanine deaminase</fullName>
    </submittedName>
</protein>
<dbReference type="InterPro" id="IPR051607">
    <property type="entry name" value="Metallo-dep_hydrolases"/>
</dbReference>
<dbReference type="SUPFAM" id="SSF51338">
    <property type="entry name" value="Composite domain of metallo-dependent hydrolases"/>
    <property type="match status" value="1"/>
</dbReference>
<evidence type="ECO:0000256" key="4">
    <source>
        <dbReference type="ARBA" id="ARBA00022833"/>
    </source>
</evidence>
<dbReference type="GO" id="GO:0006147">
    <property type="term" value="P:guanine catabolic process"/>
    <property type="evidence" value="ECO:0007669"/>
    <property type="project" value="UniProtKB-UniPathway"/>
</dbReference>
<evidence type="ECO:0000256" key="1">
    <source>
        <dbReference type="ARBA" id="ARBA00001947"/>
    </source>
</evidence>
<dbReference type="GO" id="GO:0008892">
    <property type="term" value="F:guanine deaminase activity"/>
    <property type="evidence" value="ECO:0007669"/>
    <property type="project" value="TreeGrafter"/>
</dbReference>
<dbReference type="AlphaFoldDB" id="A0A1H7YZU5"/>
<dbReference type="OrthoDB" id="9807210at2"/>
<keyword evidence="2" id="KW-0479">Metal-binding</keyword>
<keyword evidence="4" id="KW-0862">Zinc</keyword>
<proteinExistence type="predicted"/>
<sequence length="424" mass="47431">MNKNLFALKGNIVYSQDKNNLVTAASSYLVCEDGKVAGIFKTIPKQYEGICVEDYGIKLIIPGLTDLHVHAPQFTYRSLGMDMELLPWLNTYAFPEEAKYAQVEYAKKAYGRFARALSASATTRAAIFATLHVPATFILMDLLDQTGVQAYIGKVNMDRNSSDNLIETAEQSALDTENWLKECVGRYKNVKPILTPRFIPSCTDELMERIGELQRKYNVPLQSHLSENASEIAWVQQLHPDTKCYGEAYQKYGVFGGNCPTIMAHCVHPNKTELELMDKNGVYIAHCPQSNMNLCSGVAPVRTYLDRNMRIGLGSDVAGGADLSIFKAMADTIRASKLRWTLKDKALAPITVPEAFYMATKGGGSFWGKVGSFEEGYEFDAVVLDDSNLEGSEEFSLQQRLERMIYLSDDRNVIHKYIKGIKTR</sequence>
<dbReference type="Gene3D" id="3.20.20.140">
    <property type="entry name" value="Metal-dependent hydrolases"/>
    <property type="match status" value="1"/>
</dbReference>
<evidence type="ECO:0000313" key="6">
    <source>
        <dbReference type="EMBL" id="SEM51254.1"/>
    </source>
</evidence>
<dbReference type="InterPro" id="IPR011059">
    <property type="entry name" value="Metal-dep_hydrolase_composite"/>
</dbReference>
<organism evidence="6 7">
    <name type="scientific">Hydrogenoanaerobacterium saccharovorans</name>
    <dbReference type="NCBI Taxonomy" id="474960"/>
    <lineage>
        <taxon>Bacteria</taxon>
        <taxon>Bacillati</taxon>
        <taxon>Bacillota</taxon>
        <taxon>Clostridia</taxon>
        <taxon>Eubacteriales</taxon>
        <taxon>Oscillospiraceae</taxon>
        <taxon>Hydrogenoanaerobacterium</taxon>
    </lineage>
</organism>
<dbReference type="UniPathway" id="UPA00603">
    <property type="reaction ID" value="UER00660"/>
</dbReference>
<evidence type="ECO:0000313" key="7">
    <source>
        <dbReference type="Proteomes" id="UP000199158"/>
    </source>
</evidence>
<gene>
    <name evidence="6" type="ORF">SAMN05216180_0338</name>
</gene>
<evidence type="ECO:0000256" key="2">
    <source>
        <dbReference type="ARBA" id="ARBA00022723"/>
    </source>
</evidence>
<dbReference type="EMBL" id="FOCG01000001">
    <property type="protein sequence ID" value="SEM51254.1"/>
    <property type="molecule type" value="Genomic_DNA"/>
</dbReference>
<dbReference type="STRING" id="474960.SAMN05216180_0338"/>
<keyword evidence="3" id="KW-0378">Hydrolase</keyword>
<reference evidence="6 7" key="1">
    <citation type="submission" date="2016-10" db="EMBL/GenBank/DDBJ databases">
        <authorList>
            <person name="de Groot N.N."/>
        </authorList>
    </citation>
    <scope>NUCLEOTIDE SEQUENCE [LARGE SCALE GENOMIC DNA]</scope>
    <source>
        <strain evidence="6 7">CGMCC 1.5070</strain>
    </source>
</reference>
<dbReference type="InterPro" id="IPR006680">
    <property type="entry name" value="Amidohydro-rel"/>
</dbReference>
<dbReference type="Proteomes" id="UP000199158">
    <property type="component" value="Unassembled WGS sequence"/>
</dbReference>
<feature type="domain" description="Amidohydrolase-related" evidence="5">
    <location>
        <begin position="60"/>
        <end position="420"/>
    </location>
</feature>
<dbReference type="Gene3D" id="2.30.40.10">
    <property type="entry name" value="Urease, subunit C, domain 1"/>
    <property type="match status" value="1"/>
</dbReference>
<dbReference type="PANTHER" id="PTHR11271">
    <property type="entry name" value="GUANINE DEAMINASE"/>
    <property type="match status" value="1"/>
</dbReference>
<dbReference type="RefSeq" id="WP_092751011.1">
    <property type="nucleotide sequence ID" value="NZ_FOCG01000001.1"/>
</dbReference>
<dbReference type="GO" id="GO:0008270">
    <property type="term" value="F:zinc ion binding"/>
    <property type="evidence" value="ECO:0007669"/>
    <property type="project" value="TreeGrafter"/>
</dbReference>
<dbReference type="PANTHER" id="PTHR11271:SF6">
    <property type="entry name" value="GUANINE DEAMINASE"/>
    <property type="match status" value="1"/>
</dbReference>
<keyword evidence="7" id="KW-1185">Reference proteome</keyword>